<dbReference type="InterPro" id="IPR035979">
    <property type="entry name" value="RBD_domain_sf"/>
</dbReference>
<dbReference type="GO" id="GO:0003723">
    <property type="term" value="F:RNA binding"/>
    <property type="evidence" value="ECO:0007669"/>
    <property type="project" value="UniProtKB-UniRule"/>
</dbReference>
<evidence type="ECO:0000313" key="3">
    <source>
        <dbReference type="EMBL" id="KAK1390113.1"/>
    </source>
</evidence>
<feature type="domain" description="RRM" evidence="2">
    <location>
        <begin position="32"/>
        <end position="106"/>
    </location>
</feature>
<dbReference type="AlphaFoldDB" id="A0AAD8IS25"/>
<organism evidence="3 4">
    <name type="scientific">Heracleum sosnowskyi</name>
    <dbReference type="NCBI Taxonomy" id="360622"/>
    <lineage>
        <taxon>Eukaryota</taxon>
        <taxon>Viridiplantae</taxon>
        <taxon>Streptophyta</taxon>
        <taxon>Embryophyta</taxon>
        <taxon>Tracheophyta</taxon>
        <taxon>Spermatophyta</taxon>
        <taxon>Magnoliopsida</taxon>
        <taxon>eudicotyledons</taxon>
        <taxon>Gunneridae</taxon>
        <taxon>Pentapetalae</taxon>
        <taxon>asterids</taxon>
        <taxon>campanulids</taxon>
        <taxon>Apiales</taxon>
        <taxon>Apiaceae</taxon>
        <taxon>Apioideae</taxon>
        <taxon>apioid superclade</taxon>
        <taxon>Tordylieae</taxon>
        <taxon>Tordyliinae</taxon>
        <taxon>Heracleum</taxon>
    </lineage>
</organism>
<evidence type="ECO:0000313" key="4">
    <source>
        <dbReference type="Proteomes" id="UP001237642"/>
    </source>
</evidence>
<dbReference type="EMBL" id="JAUIZM010000004">
    <property type="protein sequence ID" value="KAK1390113.1"/>
    <property type="molecule type" value="Genomic_DNA"/>
</dbReference>
<dbReference type="PANTHER" id="PTHR32343">
    <property type="entry name" value="SERINE/ARGININE-RICH SPLICING FACTOR"/>
    <property type="match status" value="1"/>
</dbReference>
<dbReference type="InterPro" id="IPR000504">
    <property type="entry name" value="RRM_dom"/>
</dbReference>
<accession>A0AAD8IS25</accession>
<gene>
    <name evidence="3" type="ORF">POM88_018291</name>
</gene>
<dbReference type="PROSITE" id="PS50102">
    <property type="entry name" value="RRM"/>
    <property type="match status" value="1"/>
</dbReference>
<reference evidence="3" key="1">
    <citation type="submission" date="2023-02" db="EMBL/GenBank/DDBJ databases">
        <title>Genome of toxic invasive species Heracleum sosnowskyi carries increased number of genes despite the absence of recent whole-genome duplications.</title>
        <authorList>
            <person name="Schelkunov M."/>
            <person name="Shtratnikova V."/>
            <person name="Makarenko M."/>
            <person name="Klepikova A."/>
            <person name="Omelchenko D."/>
            <person name="Novikova G."/>
            <person name="Obukhova E."/>
            <person name="Bogdanov V."/>
            <person name="Penin A."/>
            <person name="Logacheva M."/>
        </authorList>
    </citation>
    <scope>NUCLEOTIDE SEQUENCE</scope>
    <source>
        <strain evidence="3">Hsosn_3</strain>
        <tissue evidence="3">Leaf</tissue>
    </source>
</reference>
<dbReference type="PANTHER" id="PTHR32343:SF29">
    <property type="entry name" value="RNA-BINDING (RRM_RBD_RNP MOTIFS) FAMILY PROTEIN"/>
    <property type="match status" value="1"/>
</dbReference>
<dbReference type="InterPro" id="IPR012677">
    <property type="entry name" value="Nucleotide-bd_a/b_plait_sf"/>
</dbReference>
<proteinExistence type="predicted"/>
<sequence>MSAPVSHHDMINGVGLLPVSTPNWTINVSDIRTVKVSNVSLSASQKNIIDFFSFSGDIQFIEFQRETEMTRVVFVTFKEAQGADTAMLMSGATIVNRPVSITPAENYQLPPYVPLLTVEKKTTDSGSAFHKTEDVVSSMLALGFILGKDTLNRAKSFDERHKLTSHASATIASIDRKIGLIKMLSTGTAAVNGKVREIDEWFQVSDMTKQAFLAAEQTASSAGSAIMRNRFVSTGASWVSSALSMFAKAAEDLSSMTREKVEKADEEKKEMLYKEEPTVVNDYARFHLDKSSTAELTVVSVHTTI</sequence>
<protein>
    <submittedName>
        <fullName evidence="3">Binding partner of ACD11 1</fullName>
    </submittedName>
</protein>
<dbReference type="SUPFAM" id="SSF54928">
    <property type="entry name" value="RNA-binding domain, RBD"/>
    <property type="match status" value="1"/>
</dbReference>
<dbReference type="SMART" id="SM00360">
    <property type="entry name" value="RRM"/>
    <property type="match status" value="1"/>
</dbReference>
<comment type="caution">
    <text evidence="3">The sequence shown here is derived from an EMBL/GenBank/DDBJ whole genome shotgun (WGS) entry which is preliminary data.</text>
</comment>
<dbReference type="Gene3D" id="3.30.70.330">
    <property type="match status" value="1"/>
</dbReference>
<keyword evidence="1" id="KW-0694">RNA-binding</keyword>
<keyword evidence="4" id="KW-1185">Reference proteome</keyword>
<evidence type="ECO:0000256" key="1">
    <source>
        <dbReference type="PROSITE-ProRule" id="PRU00176"/>
    </source>
</evidence>
<dbReference type="Proteomes" id="UP001237642">
    <property type="component" value="Unassembled WGS sequence"/>
</dbReference>
<reference evidence="3" key="2">
    <citation type="submission" date="2023-05" db="EMBL/GenBank/DDBJ databases">
        <authorList>
            <person name="Schelkunov M.I."/>
        </authorList>
    </citation>
    <scope>NUCLEOTIDE SEQUENCE</scope>
    <source>
        <strain evidence="3">Hsosn_3</strain>
        <tissue evidence="3">Leaf</tissue>
    </source>
</reference>
<evidence type="ECO:0000259" key="2">
    <source>
        <dbReference type="PROSITE" id="PS50102"/>
    </source>
</evidence>
<name>A0AAD8IS25_9APIA</name>